<dbReference type="EMBL" id="PYOU01000003">
    <property type="protein sequence ID" value="PSX11870.1"/>
    <property type="molecule type" value="Genomic_DNA"/>
</dbReference>
<sequence length="291" mass="32530">MFAAPLYVPFIYMKYTLKLIPFALVVLLAGCGGGSTEEVKKPDPTPKPPKVIESGGYVLSGVSNRNVELSIVSNNQIHCMDEAVFIVQDDNGQSRRLYALFPDNITKEDIRLGEYHKEQEPNLISGLKYHANILIEPLPEIKQIKITFDKVDKEFEEFGFEEGQTLYFKKISQYIEFSELDKLSFHSNDTNYDLNVIDNQDGTGTLQGNQADLSCTIEGSLQSVQEGDIRSYYIDTIAYKGCKDKGDDGAFFASMYTYITNNQMKIKLLANPPNVQDSQGKGGVSIELTAN</sequence>
<organism evidence="1 2">
    <name type="scientific">Photobacterium angustum</name>
    <dbReference type="NCBI Taxonomy" id="661"/>
    <lineage>
        <taxon>Bacteria</taxon>
        <taxon>Pseudomonadati</taxon>
        <taxon>Pseudomonadota</taxon>
        <taxon>Gammaproteobacteria</taxon>
        <taxon>Vibrionales</taxon>
        <taxon>Vibrionaceae</taxon>
        <taxon>Photobacterium</taxon>
    </lineage>
</organism>
<comment type="caution">
    <text evidence="1">The sequence shown here is derived from an EMBL/GenBank/DDBJ whole genome shotgun (WGS) entry which is preliminary data.</text>
</comment>
<name>A0ABX5H7D4_PHOAN</name>
<reference evidence="1 2" key="1">
    <citation type="submission" date="2018-01" db="EMBL/GenBank/DDBJ databases">
        <title>Whole genome sequencing of Histamine producing bacteria.</title>
        <authorList>
            <person name="Butler K."/>
        </authorList>
    </citation>
    <scope>NUCLEOTIDE SEQUENCE [LARGE SCALE GENOMIC DNA]</scope>
    <source>
        <strain evidence="1 2">A6-1</strain>
    </source>
</reference>
<dbReference type="RefSeq" id="WP_045153558.1">
    <property type="nucleotide sequence ID" value="NZ_JZSW01000015.1"/>
</dbReference>
<proteinExistence type="predicted"/>
<keyword evidence="2" id="KW-1185">Reference proteome</keyword>
<gene>
    <name evidence="1" type="ORF">C0W27_05760</name>
</gene>
<evidence type="ECO:0000313" key="1">
    <source>
        <dbReference type="EMBL" id="PSX11870.1"/>
    </source>
</evidence>
<dbReference type="Proteomes" id="UP000240989">
    <property type="component" value="Unassembled WGS sequence"/>
</dbReference>
<accession>A0ABX5H7D4</accession>
<evidence type="ECO:0000313" key="2">
    <source>
        <dbReference type="Proteomes" id="UP000240989"/>
    </source>
</evidence>
<evidence type="ECO:0008006" key="3">
    <source>
        <dbReference type="Google" id="ProtNLM"/>
    </source>
</evidence>
<protein>
    <recommendedName>
        <fullName evidence="3">DUF4382 domain-containing protein</fullName>
    </recommendedName>
</protein>